<dbReference type="HOGENOM" id="CLU_2182142_0_0_6"/>
<protein>
    <submittedName>
        <fullName evidence="1">Uncharacterized protein</fullName>
    </submittedName>
</protein>
<name>A1S5A1_SHEAM</name>
<proteinExistence type="predicted"/>
<dbReference type="KEGG" id="saz:Sama_1350"/>
<dbReference type="AlphaFoldDB" id="A1S5A1"/>
<organism evidence="1 2">
    <name type="scientific">Shewanella amazonensis (strain ATCC BAA-1098 / SB2B)</name>
    <dbReference type="NCBI Taxonomy" id="326297"/>
    <lineage>
        <taxon>Bacteria</taxon>
        <taxon>Pseudomonadati</taxon>
        <taxon>Pseudomonadota</taxon>
        <taxon>Gammaproteobacteria</taxon>
        <taxon>Alteromonadales</taxon>
        <taxon>Shewanellaceae</taxon>
        <taxon>Shewanella</taxon>
    </lineage>
</organism>
<evidence type="ECO:0000313" key="1">
    <source>
        <dbReference type="EMBL" id="ABL99557.1"/>
    </source>
</evidence>
<dbReference type="EMBL" id="CP000507">
    <property type="protein sequence ID" value="ABL99557.1"/>
    <property type="molecule type" value="Genomic_DNA"/>
</dbReference>
<accession>A1S5A1</accession>
<dbReference type="Proteomes" id="UP000009175">
    <property type="component" value="Chromosome"/>
</dbReference>
<sequence length="109" mass="12492">MPRKKQLKVNGSAITGFSVQVKTVKSTYDGSPIDIVDLQISTGNDVYSYDIRQDERAPDVNATRHYIEDSLNKAKEDFLNVEISEYTEKSYLFFNVQKIGQVQYTGYRL</sequence>
<gene>
    <name evidence="1" type="ordered locus">Sama_1350</name>
</gene>
<dbReference type="OrthoDB" id="7064314at2"/>
<evidence type="ECO:0000313" key="2">
    <source>
        <dbReference type="Proteomes" id="UP000009175"/>
    </source>
</evidence>
<dbReference type="RefSeq" id="WP_011759465.1">
    <property type="nucleotide sequence ID" value="NC_008700.1"/>
</dbReference>
<keyword evidence="2" id="KW-1185">Reference proteome</keyword>
<dbReference type="STRING" id="326297.Sama_1350"/>
<reference evidence="1 2" key="1">
    <citation type="submission" date="2006-12" db="EMBL/GenBank/DDBJ databases">
        <title>Complete sequence of Shewanella amazonensis SB2B.</title>
        <authorList>
            <consortium name="US DOE Joint Genome Institute"/>
            <person name="Copeland A."/>
            <person name="Lucas S."/>
            <person name="Lapidus A."/>
            <person name="Barry K."/>
            <person name="Detter J.C."/>
            <person name="Glavina del Rio T."/>
            <person name="Hammon N."/>
            <person name="Israni S."/>
            <person name="Dalin E."/>
            <person name="Tice H."/>
            <person name="Pitluck S."/>
            <person name="Munk A.C."/>
            <person name="Brettin T."/>
            <person name="Bruce D."/>
            <person name="Han C."/>
            <person name="Tapia R."/>
            <person name="Gilna P."/>
            <person name="Schmutz J."/>
            <person name="Larimer F."/>
            <person name="Land M."/>
            <person name="Hauser L."/>
            <person name="Kyrpides N."/>
            <person name="Mikhailova N."/>
            <person name="Fredrickson J."/>
            <person name="Richardson P."/>
        </authorList>
    </citation>
    <scope>NUCLEOTIDE SEQUENCE [LARGE SCALE GENOMIC DNA]</scope>
    <source>
        <strain evidence="2">ATCC BAA-1098 / SB2B</strain>
    </source>
</reference>